<dbReference type="InterPro" id="IPR022415">
    <property type="entry name" value="ATP-guanido_PTrfase_AS"/>
</dbReference>
<dbReference type="EC" id="2.7.14.1" evidence="5"/>
<dbReference type="EMBL" id="FQTY01000014">
    <property type="protein sequence ID" value="SHE98937.1"/>
    <property type="molecule type" value="Genomic_DNA"/>
</dbReference>
<keyword evidence="10" id="KW-1185">Reference proteome</keyword>
<dbReference type="PROSITE" id="PS51510">
    <property type="entry name" value="PHOSPHAGEN_KINASE_C"/>
    <property type="match status" value="1"/>
</dbReference>
<comment type="activity regulation">
    <text evidence="5">Appears to be allosterically activated by the binding of pArg-containing polypeptides to the pArg-binding pocket localized in the C-terminal domain of McsB.</text>
</comment>
<feature type="binding site" evidence="6">
    <location>
        <begin position="17"/>
        <end position="21"/>
    </location>
    <ligand>
        <name>ATP</name>
        <dbReference type="ChEBI" id="CHEBI:30616"/>
    </ligand>
</feature>
<keyword evidence="5" id="KW-0021">Allosteric enzyme</keyword>
<evidence type="ECO:0000256" key="6">
    <source>
        <dbReference type="PROSITE-ProRule" id="PRU00843"/>
    </source>
</evidence>
<evidence type="ECO:0000259" key="8">
    <source>
        <dbReference type="PROSITE" id="PS51510"/>
    </source>
</evidence>
<dbReference type="AlphaFoldDB" id="A0A1M4XZD5"/>
<dbReference type="NCBIfam" id="NF002194">
    <property type="entry name" value="PRK01059.1-4"/>
    <property type="match status" value="1"/>
</dbReference>
<dbReference type="PANTHER" id="PTHR11547">
    <property type="entry name" value="ARGININE OR CREATINE KINASE"/>
    <property type="match status" value="1"/>
</dbReference>
<dbReference type="GO" id="GO:1990424">
    <property type="term" value="F:protein arginine kinase activity"/>
    <property type="evidence" value="ECO:0007669"/>
    <property type="project" value="UniProtKB-EC"/>
</dbReference>
<evidence type="ECO:0000256" key="4">
    <source>
        <dbReference type="ARBA" id="ARBA00022840"/>
    </source>
</evidence>
<dbReference type="GO" id="GO:0046314">
    <property type="term" value="P:phosphocreatine biosynthetic process"/>
    <property type="evidence" value="ECO:0007669"/>
    <property type="project" value="InterPro"/>
</dbReference>
<feature type="binding site" evidence="5 6">
    <location>
        <position position="112"/>
    </location>
    <ligand>
        <name>ATP</name>
        <dbReference type="ChEBI" id="CHEBI:30616"/>
    </ligand>
</feature>
<dbReference type="Pfam" id="PF00217">
    <property type="entry name" value="ATP-gua_Ptrans"/>
    <property type="match status" value="1"/>
</dbReference>
<evidence type="ECO:0000313" key="10">
    <source>
        <dbReference type="Proteomes" id="UP000184114"/>
    </source>
</evidence>
<dbReference type="PROSITE" id="PS00112">
    <property type="entry name" value="PHOSPHAGEN_KINASE"/>
    <property type="match status" value="1"/>
</dbReference>
<dbReference type="RefSeq" id="WP_072976684.1">
    <property type="nucleotide sequence ID" value="NZ_FQTY01000014.1"/>
</dbReference>
<gene>
    <name evidence="5" type="primary">mcsB</name>
    <name evidence="9" type="ORF">SAMN02745784_02452</name>
</gene>
<comment type="catalytic activity">
    <reaction evidence="5">
        <text>L-arginyl-[protein] + ATP = N(omega)-phospho-L-arginyl-[protein] + ADP + H(+)</text>
        <dbReference type="Rhea" id="RHEA:43384"/>
        <dbReference type="Rhea" id="RHEA-COMP:10532"/>
        <dbReference type="Rhea" id="RHEA-COMP:10533"/>
        <dbReference type="ChEBI" id="CHEBI:15378"/>
        <dbReference type="ChEBI" id="CHEBI:29965"/>
        <dbReference type="ChEBI" id="CHEBI:30616"/>
        <dbReference type="ChEBI" id="CHEBI:83226"/>
        <dbReference type="ChEBI" id="CHEBI:456216"/>
        <dbReference type="EC" id="2.7.14.1"/>
    </reaction>
</comment>
<dbReference type="InterPro" id="IPR022414">
    <property type="entry name" value="ATP-guanido_PTrfase_cat"/>
</dbReference>
<dbReference type="SUPFAM" id="SSF55931">
    <property type="entry name" value="Glutamine synthetase/guanido kinase"/>
    <property type="match status" value="1"/>
</dbReference>
<dbReference type="InterPro" id="IPR000749">
    <property type="entry name" value="ATP-guanido_PTrfase"/>
</dbReference>
<sequence length="341" mass="39098">MIKWLDGIGNDEDVVVSTRLRIARNMVNYKFPNFMTMDESEFVTEEILNAMKGREDIYRFYRIKDLSELEKAVFVEEHLISPNLAQSTNNGSFLLRDDEKATIMINEEDHIRIQVLLPGLNIEEGWKISSIIDDNLEEKIEYAFHDKFGYLTSCPTNVGTGLRASVMVHLPALSITGHLNAIIDGLGKIGLTVRGLYGEGSKALGHLFQISNQTTLGEREEDIIKKLNKVIYQIVERERSTREFLLDKKRLQIEDKVFRSFGILNYSRLITSKEAMLHLSNVKLGSDMGIIKDIKPKDIMRLMIDIQPASIQTNFQKDMLKDERDMSRAQLIRNNLINMEG</sequence>
<dbReference type="GeneID" id="90995934"/>
<dbReference type="InterPro" id="IPR014746">
    <property type="entry name" value="Gln_synth/guanido_kin_cat_dom"/>
</dbReference>
<keyword evidence="3 5" id="KW-0418">Kinase</keyword>
<evidence type="ECO:0000256" key="2">
    <source>
        <dbReference type="ARBA" id="ARBA00022741"/>
    </source>
</evidence>
<dbReference type="HAMAP" id="MF_00602">
    <property type="entry name" value="Prot_Arg_kinase"/>
    <property type="match status" value="1"/>
</dbReference>
<accession>A0A1M4XZD5</accession>
<evidence type="ECO:0000256" key="5">
    <source>
        <dbReference type="HAMAP-Rule" id="MF_00602"/>
    </source>
</evidence>
<dbReference type="Gene3D" id="3.30.590.10">
    <property type="entry name" value="Glutamine synthetase/guanido kinase, catalytic domain"/>
    <property type="match status" value="1"/>
</dbReference>
<dbReference type="InterPro" id="IPR023660">
    <property type="entry name" value="Arg_Kinase"/>
</dbReference>
<dbReference type="Proteomes" id="UP000184114">
    <property type="component" value="Unassembled WGS sequence"/>
</dbReference>
<evidence type="ECO:0000256" key="1">
    <source>
        <dbReference type="ARBA" id="ARBA00022679"/>
    </source>
</evidence>
<dbReference type="GO" id="GO:0005615">
    <property type="term" value="C:extracellular space"/>
    <property type="evidence" value="ECO:0007669"/>
    <property type="project" value="TreeGrafter"/>
</dbReference>
<dbReference type="PANTHER" id="PTHR11547:SF38">
    <property type="entry name" value="ARGININE KINASE 1-RELATED"/>
    <property type="match status" value="1"/>
</dbReference>
<evidence type="ECO:0000256" key="7">
    <source>
        <dbReference type="RuleBase" id="RU000505"/>
    </source>
</evidence>
<reference evidence="10" key="1">
    <citation type="submission" date="2016-11" db="EMBL/GenBank/DDBJ databases">
        <authorList>
            <person name="Varghese N."/>
            <person name="Submissions S."/>
        </authorList>
    </citation>
    <scope>NUCLEOTIDE SEQUENCE [LARGE SCALE GENOMIC DNA]</scope>
    <source>
        <strain evidence="10">DSM 18095</strain>
    </source>
</reference>
<feature type="binding site" evidence="5 6">
    <location>
        <begin position="163"/>
        <end position="167"/>
    </location>
    <ligand>
        <name>ATP</name>
        <dbReference type="ChEBI" id="CHEBI:30616"/>
    </ligand>
</feature>
<evidence type="ECO:0000256" key="3">
    <source>
        <dbReference type="ARBA" id="ARBA00022777"/>
    </source>
</evidence>
<proteinExistence type="inferred from homology"/>
<dbReference type="CDD" id="cd07930">
    <property type="entry name" value="bacterial_phosphagen_kinase"/>
    <property type="match status" value="1"/>
</dbReference>
<comment type="caution">
    <text evidence="5">Lacks conserved residue(s) required for the propagation of feature annotation.</text>
</comment>
<name>A0A1M4XZD5_9FIRM</name>
<dbReference type="GO" id="GO:0004111">
    <property type="term" value="F:creatine kinase activity"/>
    <property type="evidence" value="ECO:0007669"/>
    <property type="project" value="InterPro"/>
</dbReference>
<keyword evidence="2 5" id="KW-0547">Nucleotide-binding</keyword>
<protein>
    <recommendedName>
        <fullName evidence="5">Protein-arginine kinase</fullName>
        <ecNumber evidence="5">2.7.14.1</ecNumber>
    </recommendedName>
</protein>
<organism evidence="9 10">
    <name type="scientific">Tissierella praeacuta DSM 18095</name>
    <dbReference type="NCBI Taxonomy" id="1123404"/>
    <lineage>
        <taxon>Bacteria</taxon>
        <taxon>Bacillati</taxon>
        <taxon>Bacillota</taxon>
        <taxon>Tissierellia</taxon>
        <taxon>Tissierellales</taxon>
        <taxon>Tissierellaceae</taxon>
        <taxon>Tissierella</taxon>
    </lineage>
</organism>
<keyword evidence="1 5" id="KW-0808">Transferase</keyword>
<feature type="short sequence motif" description="RDXXRA motif of the pArg binding pocket involved in allosteric regulation" evidence="5">
    <location>
        <begin position="324"/>
        <end position="329"/>
    </location>
</feature>
<dbReference type="GO" id="GO:0005524">
    <property type="term" value="F:ATP binding"/>
    <property type="evidence" value="ECO:0007669"/>
    <property type="project" value="UniProtKB-UniRule"/>
</dbReference>
<feature type="binding site" evidence="5 6">
    <location>
        <begin position="194"/>
        <end position="199"/>
    </location>
    <ligand>
        <name>ATP</name>
        <dbReference type="ChEBI" id="CHEBI:30616"/>
    </ligand>
</feature>
<dbReference type="STRING" id="1123404.SAMN02745784_02452"/>
<keyword evidence="4 5" id="KW-0067">ATP-binding</keyword>
<feature type="domain" description="Phosphagen kinase C-terminal" evidence="8">
    <location>
        <begin position="14"/>
        <end position="241"/>
    </location>
</feature>
<comment type="function">
    <text evidence="5">Catalyzes the specific phosphorylation of arginine residues in proteins.</text>
</comment>
<comment type="similarity">
    <text evidence="5 6 7">Belongs to the ATP:guanido phosphotransferase family.</text>
</comment>
<evidence type="ECO:0000313" key="9">
    <source>
        <dbReference type="EMBL" id="SHE98937.1"/>
    </source>
</evidence>
<feature type="binding site" evidence="5 6">
    <location>
        <position position="78"/>
    </location>
    <ligand>
        <name>ATP</name>
        <dbReference type="ChEBI" id="CHEBI:30616"/>
    </ligand>
</feature>